<evidence type="ECO:0000259" key="2">
    <source>
        <dbReference type="Pfam" id="PF21818"/>
    </source>
</evidence>
<proteinExistence type="predicted"/>
<reference evidence="3" key="2">
    <citation type="submission" date="2020-09" db="EMBL/GenBank/DDBJ databases">
        <authorList>
            <person name="Sun Q."/>
            <person name="Ohkuma M."/>
        </authorList>
    </citation>
    <scope>NUCLEOTIDE SEQUENCE</scope>
    <source>
        <strain evidence="3">JCM 19596</strain>
    </source>
</reference>
<feature type="region of interest" description="Disordered" evidence="1">
    <location>
        <begin position="147"/>
        <end position="168"/>
    </location>
</feature>
<evidence type="ECO:0000256" key="1">
    <source>
        <dbReference type="SAM" id="MobiDB-lite"/>
    </source>
</evidence>
<dbReference type="EMBL" id="BMPG01000010">
    <property type="protein sequence ID" value="GGL73595.1"/>
    <property type="molecule type" value="Genomic_DNA"/>
</dbReference>
<gene>
    <name evidence="3" type="primary">yfjM</name>
    <name evidence="3" type="ORF">GCM10009039_34600</name>
</gene>
<reference evidence="3" key="1">
    <citation type="journal article" date="2014" name="Int. J. Syst. Evol. Microbiol.">
        <title>Complete genome sequence of Corynebacterium casei LMG S-19264T (=DSM 44701T), isolated from a smear-ripened cheese.</title>
        <authorList>
            <consortium name="US DOE Joint Genome Institute (JGI-PGF)"/>
            <person name="Walter F."/>
            <person name="Albersmeier A."/>
            <person name="Kalinowski J."/>
            <person name="Ruckert C."/>
        </authorList>
    </citation>
    <scope>NUCLEOTIDE SEQUENCE</scope>
    <source>
        <strain evidence="3">JCM 19596</strain>
    </source>
</reference>
<organism evidence="3 4">
    <name type="scientific">Halocalculus aciditolerans</name>
    <dbReference type="NCBI Taxonomy" id="1383812"/>
    <lineage>
        <taxon>Archaea</taxon>
        <taxon>Methanobacteriati</taxon>
        <taxon>Methanobacteriota</taxon>
        <taxon>Stenosarchaea group</taxon>
        <taxon>Halobacteria</taxon>
        <taxon>Halobacteriales</taxon>
        <taxon>Halobacteriaceae</taxon>
        <taxon>Halocalculus</taxon>
    </lineage>
</organism>
<comment type="caution">
    <text evidence="3">The sequence shown here is derived from an EMBL/GenBank/DDBJ whole genome shotgun (WGS) entry which is preliminary data.</text>
</comment>
<name>A0A830FGL9_9EURY</name>
<keyword evidence="4" id="KW-1185">Reference proteome</keyword>
<feature type="domain" description="DUF6884" evidence="2">
    <location>
        <begin position="6"/>
        <end position="144"/>
    </location>
</feature>
<evidence type="ECO:0000313" key="3">
    <source>
        <dbReference type="EMBL" id="GGL73595.1"/>
    </source>
</evidence>
<dbReference type="Pfam" id="PF21818">
    <property type="entry name" value="DUF6884"/>
    <property type="match status" value="1"/>
</dbReference>
<sequence>MTRWAIVGCGSQKLDLSGDKGPVAISRLYTSNYFELKREYAKECCDKYRILSAKHGLVSPGFYVEDDYDLTVTDLDAKQREEWVGDVSAELRKIGEYHPDYTLVMLAGQDYLDPLSEALEYLPNEIERPFADTSGIGEQMGWLKDQIETADKEPEAENDDGPTTLDAF</sequence>
<dbReference type="AlphaFoldDB" id="A0A830FGL9"/>
<dbReference type="InterPro" id="IPR049251">
    <property type="entry name" value="DUF6884"/>
</dbReference>
<dbReference type="OrthoDB" id="206471at2157"/>
<accession>A0A830FGL9</accession>
<dbReference type="Proteomes" id="UP000607197">
    <property type="component" value="Unassembled WGS sequence"/>
</dbReference>
<dbReference type="RefSeq" id="WP_188981071.1">
    <property type="nucleotide sequence ID" value="NZ_BMPG01000010.1"/>
</dbReference>
<evidence type="ECO:0000313" key="4">
    <source>
        <dbReference type="Proteomes" id="UP000607197"/>
    </source>
</evidence>
<protein>
    <recommendedName>
        <fullName evidence="2">DUF6884 domain-containing protein</fullName>
    </recommendedName>
</protein>